<feature type="signal peptide" evidence="1">
    <location>
        <begin position="1"/>
        <end position="23"/>
    </location>
</feature>
<comment type="caution">
    <text evidence="2">The sequence shown here is derived from an EMBL/GenBank/DDBJ whole genome shotgun (WGS) entry which is preliminary data.</text>
</comment>
<accession>A0ABT5WND3</accession>
<dbReference type="PANTHER" id="PTHR34387">
    <property type="entry name" value="SLR1258 PROTEIN"/>
    <property type="match status" value="1"/>
</dbReference>
<evidence type="ECO:0000256" key="1">
    <source>
        <dbReference type="SAM" id="SignalP"/>
    </source>
</evidence>
<reference evidence="2 3" key="1">
    <citation type="submission" date="2023-03" db="EMBL/GenBank/DDBJ databases">
        <title>NovoSphingobium album sp. nov. isolated from polycyclic aromatic hydrocarbons- and heavy-metal polluted soil.</title>
        <authorList>
            <person name="Liu Z."/>
            <person name="Wang K."/>
        </authorList>
    </citation>
    <scope>NUCLEOTIDE SEQUENCE [LARGE SCALE GENOMIC DNA]</scope>
    <source>
        <strain evidence="2 3">H3SJ31-1</strain>
    </source>
</reference>
<keyword evidence="1" id="KW-0732">Signal</keyword>
<dbReference type="Gene3D" id="3.30.70.2970">
    <property type="entry name" value="Protein of unknown function (DUF541), domain 2"/>
    <property type="match status" value="1"/>
</dbReference>
<keyword evidence="3" id="KW-1185">Reference proteome</keyword>
<dbReference type="PANTHER" id="PTHR34387:SF1">
    <property type="entry name" value="PERIPLASMIC IMMUNOGENIC PROTEIN"/>
    <property type="match status" value="1"/>
</dbReference>
<sequence length="252" mass="26344">MKSAVLLAAAAFAATTLAQPAMAQQTPVPTLEASHTLLTVSAQGASTREPDMAMFTAGVTTQGPSASAALAENSTRMTAVIAALKRAGIADKDIQTSNLNLNPVYAPPKRLPDGSYEAGDQSIVGYQANNTVSVRQRKLDNFGKVIDALVTAGANQVNGPNFMLARPEEALDEARVEAMKIARQRAQLYAQAAGLRVVRIISISENGGYAPQPVMYRRAAADSLSAAPPPPPVAAGELEMNMGVTVQFELAP</sequence>
<dbReference type="EMBL" id="JARESE010000019">
    <property type="protein sequence ID" value="MDE8651555.1"/>
    <property type="molecule type" value="Genomic_DNA"/>
</dbReference>
<name>A0ABT5WND3_9SPHN</name>
<dbReference type="InterPro" id="IPR052022">
    <property type="entry name" value="26kDa_periplasmic_antigen"/>
</dbReference>
<dbReference type="InterPro" id="IPR007497">
    <property type="entry name" value="SIMPL/DUF541"/>
</dbReference>
<protein>
    <submittedName>
        <fullName evidence="2">SIMPL domain-containing protein</fullName>
    </submittedName>
</protein>
<organism evidence="2 3">
    <name type="scientific">Novosphingobium album</name>
    <name type="common">ex Liu et al. 2023</name>
    <dbReference type="NCBI Taxonomy" id="3031130"/>
    <lineage>
        <taxon>Bacteria</taxon>
        <taxon>Pseudomonadati</taxon>
        <taxon>Pseudomonadota</taxon>
        <taxon>Alphaproteobacteria</taxon>
        <taxon>Sphingomonadales</taxon>
        <taxon>Sphingomonadaceae</taxon>
        <taxon>Novosphingobium</taxon>
    </lineage>
</organism>
<gene>
    <name evidence="2" type="ORF">PYV00_07460</name>
</gene>
<evidence type="ECO:0000313" key="3">
    <source>
        <dbReference type="Proteomes" id="UP001216253"/>
    </source>
</evidence>
<evidence type="ECO:0000313" key="2">
    <source>
        <dbReference type="EMBL" id="MDE8651555.1"/>
    </source>
</evidence>
<dbReference type="Proteomes" id="UP001216253">
    <property type="component" value="Unassembled WGS sequence"/>
</dbReference>
<proteinExistence type="predicted"/>
<dbReference type="Gene3D" id="3.30.110.170">
    <property type="entry name" value="Protein of unknown function (DUF541), domain 1"/>
    <property type="match status" value="1"/>
</dbReference>
<dbReference type="Pfam" id="PF04402">
    <property type="entry name" value="SIMPL"/>
    <property type="match status" value="1"/>
</dbReference>
<feature type="chain" id="PRO_5045840688" evidence="1">
    <location>
        <begin position="24"/>
        <end position="252"/>
    </location>
</feature>